<keyword evidence="1" id="KW-0175">Coiled coil</keyword>
<dbReference type="AlphaFoldDB" id="A0A6S6ULW9"/>
<accession>A0A6S6ULW9</accession>
<dbReference type="PANTHER" id="PTHR35866:SF1">
    <property type="entry name" value="YKGJ FAMILY CYSTEINE CLUSTER PROTEIN"/>
    <property type="match status" value="1"/>
</dbReference>
<protein>
    <recommendedName>
        <fullName evidence="3">YkgJ family cysteine cluster protein</fullName>
    </recommendedName>
</protein>
<dbReference type="PANTHER" id="PTHR35866">
    <property type="entry name" value="PUTATIVE-RELATED"/>
    <property type="match status" value="1"/>
</dbReference>
<reference evidence="2" key="1">
    <citation type="submission" date="2020-01" db="EMBL/GenBank/DDBJ databases">
        <authorList>
            <person name="Meier V. D."/>
            <person name="Meier V D."/>
        </authorList>
    </citation>
    <scope>NUCLEOTIDE SEQUENCE</scope>
    <source>
        <strain evidence="2">HLG_WM_MAG_10</strain>
    </source>
</reference>
<dbReference type="InterPro" id="IPR005358">
    <property type="entry name" value="Puta_zinc/iron-chelating_dom"/>
</dbReference>
<dbReference type="Pfam" id="PF03692">
    <property type="entry name" value="CxxCxxCC"/>
    <property type="match status" value="1"/>
</dbReference>
<sequence>MLESNNLLSAILSFIDYIQANFYHSVMEDPIQSWKNKKEGAQKALKKFTKKLNQHRGKRLDQFAAVTHQNVFQKIDCLDCAGCCAGLPPIVNKTDAQRISKKIGLSVADFETQYLTVDEDQDMVLQQTPCPFLLEDNKCSIYEFRPKACREYPHTDVNFSKNLSYHAKNSLYCPATFHILEQLKKNIPV</sequence>
<evidence type="ECO:0000313" key="2">
    <source>
        <dbReference type="EMBL" id="CAA6830180.1"/>
    </source>
</evidence>
<evidence type="ECO:0000256" key="1">
    <source>
        <dbReference type="SAM" id="Coils"/>
    </source>
</evidence>
<feature type="coiled-coil region" evidence="1">
    <location>
        <begin position="31"/>
        <end position="58"/>
    </location>
</feature>
<name>A0A6S6ULW9_9BACT</name>
<dbReference type="EMBL" id="CACVAQ010000539">
    <property type="protein sequence ID" value="CAA6830180.1"/>
    <property type="molecule type" value="Genomic_DNA"/>
</dbReference>
<gene>
    <name evidence="2" type="ORF">HELGO_WM26826</name>
</gene>
<proteinExistence type="predicted"/>
<organism evidence="2">
    <name type="scientific">uncultured Aureispira sp</name>
    <dbReference type="NCBI Taxonomy" id="1331704"/>
    <lineage>
        <taxon>Bacteria</taxon>
        <taxon>Pseudomonadati</taxon>
        <taxon>Bacteroidota</taxon>
        <taxon>Saprospiria</taxon>
        <taxon>Saprospirales</taxon>
        <taxon>Saprospiraceae</taxon>
        <taxon>Aureispira</taxon>
        <taxon>environmental samples</taxon>
    </lineage>
</organism>
<evidence type="ECO:0008006" key="3">
    <source>
        <dbReference type="Google" id="ProtNLM"/>
    </source>
</evidence>